<dbReference type="GO" id="GO:0004143">
    <property type="term" value="F:ATP-dependent diacylglycerol kinase activity"/>
    <property type="evidence" value="ECO:0007669"/>
    <property type="project" value="InterPro"/>
</dbReference>
<keyword evidence="1" id="KW-0808">Transferase</keyword>
<dbReference type="Proteomes" id="UP000054560">
    <property type="component" value="Unassembled WGS sequence"/>
</dbReference>
<protein>
    <recommendedName>
        <fullName evidence="6">Diacylglycerol kinase accessory domain-containing protein</fullName>
    </recommendedName>
</protein>
<keyword evidence="4" id="KW-0418">Kinase</keyword>
<dbReference type="OrthoDB" id="242257at2759"/>
<evidence type="ECO:0000313" key="7">
    <source>
        <dbReference type="EMBL" id="KNC87608.1"/>
    </source>
</evidence>
<proteinExistence type="predicted"/>
<dbReference type="InterPro" id="IPR000756">
    <property type="entry name" value="Diacylglycerol_kin_accessory"/>
</dbReference>
<keyword evidence="2" id="KW-0547">Nucleotide-binding</keyword>
<dbReference type="GO" id="GO:0008270">
    <property type="term" value="F:zinc ion binding"/>
    <property type="evidence" value="ECO:0007669"/>
    <property type="project" value="UniProtKB-KW"/>
</dbReference>
<reference evidence="7 8" key="1">
    <citation type="submission" date="2011-02" db="EMBL/GenBank/DDBJ databases">
        <title>The Genome Sequence of Sphaeroforma arctica JP610.</title>
        <authorList>
            <consortium name="The Broad Institute Genome Sequencing Platform"/>
            <person name="Russ C."/>
            <person name="Cuomo C."/>
            <person name="Young S.K."/>
            <person name="Zeng Q."/>
            <person name="Gargeya S."/>
            <person name="Alvarado L."/>
            <person name="Berlin A."/>
            <person name="Chapman S.B."/>
            <person name="Chen Z."/>
            <person name="Freedman E."/>
            <person name="Gellesch M."/>
            <person name="Goldberg J."/>
            <person name="Griggs A."/>
            <person name="Gujja S."/>
            <person name="Heilman E."/>
            <person name="Heiman D."/>
            <person name="Howarth C."/>
            <person name="Mehta T."/>
            <person name="Neiman D."/>
            <person name="Pearson M."/>
            <person name="Roberts A."/>
            <person name="Saif S."/>
            <person name="Shea T."/>
            <person name="Shenoy N."/>
            <person name="Sisk P."/>
            <person name="Stolte C."/>
            <person name="Sykes S."/>
            <person name="White J."/>
            <person name="Yandava C."/>
            <person name="Burger G."/>
            <person name="Gray M.W."/>
            <person name="Holland P.W.H."/>
            <person name="King N."/>
            <person name="Lang F.B.F."/>
            <person name="Roger A.J."/>
            <person name="Ruiz-Trillo I."/>
            <person name="Haas B."/>
            <person name="Nusbaum C."/>
            <person name="Birren B."/>
        </authorList>
    </citation>
    <scope>NUCLEOTIDE SEQUENCE [LARGE SCALE GENOMIC DNA]</scope>
    <source>
        <strain evidence="7 8">JP610</strain>
    </source>
</reference>
<evidence type="ECO:0000256" key="4">
    <source>
        <dbReference type="ARBA" id="ARBA00022777"/>
    </source>
</evidence>
<dbReference type="GO" id="GO:0016020">
    <property type="term" value="C:membrane"/>
    <property type="evidence" value="ECO:0007669"/>
    <property type="project" value="UniProtKB-SubCell"/>
</dbReference>
<dbReference type="InterPro" id="IPR016064">
    <property type="entry name" value="NAD/diacylglycerol_kinase_sf"/>
</dbReference>
<dbReference type="EMBL" id="KQ241604">
    <property type="protein sequence ID" value="KNC87608.1"/>
    <property type="molecule type" value="Genomic_DNA"/>
</dbReference>
<dbReference type="SUPFAM" id="SSF111331">
    <property type="entry name" value="NAD kinase/diacylglycerol kinase-like"/>
    <property type="match status" value="1"/>
</dbReference>
<evidence type="ECO:0000259" key="6">
    <source>
        <dbReference type="SMART" id="SM00045"/>
    </source>
</evidence>
<evidence type="ECO:0000256" key="2">
    <source>
        <dbReference type="ARBA" id="ARBA00022741"/>
    </source>
</evidence>
<organism evidence="7 8">
    <name type="scientific">Sphaeroforma arctica JP610</name>
    <dbReference type="NCBI Taxonomy" id="667725"/>
    <lineage>
        <taxon>Eukaryota</taxon>
        <taxon>Ichthyosporea</taxon>
        <taxon>Ichthyophonida</taxon>
        <taxon>Sphaeroforma</taxon>
    </lineage>
</organism>
<dbReference type="GO" id="GO:0005524">
    <property type="term" value="F:ATP binding"/>
    <property type="evidence" value="ECO:0007669"/>
    <property type="project" value="UniProtKB-KW"/>
</dbReference>
<evidence type="ECO:0000256" key="5">
    <source>
        <dbReference type="ARBA" id="ARBA00022840"/>
    </source>
</evidence>
<keyword evidence="5" id="KW-0067">ATP-binding</keyword>
<keyword evidence="3" id="KW-0479">Metal-binding</keyword>
<evidence type="ECO:0000256" key="3">
    <source>
        <dbReference type="ARBA" id="ARBA00022771"/>
    </source>
</evidence>
<dbReference type="InterPro" id="IPR037607">
    <property type="entry name" value="DGK"/>
</dbReference>
<dbReference type="Pfam" id="PF00609">
    <property type="entry name" value="DAGK_acc"/>
    <property type="match status" value="1"/>
</dbReference>
<dbReference type="RefSeq" id="XP_014161510.1">
    <property type="nucleotide sequence ID" value="XM_014306035.1"/>
</dbReference>
<keyword evidence="3" id="KW-0862">Zinc</keyword>
<dbReference type="Gene3D" id="2.60.200.40">
    <property type="match status" value="1"/>
</dbReference>
<keyword evidence="3" id="KW-0863">Zinc-finger</keyword>
<sequence>MHPESGFILIVVIPLGTGNDLGRTLGCGNGVVTFRGVMHILKGVGYSPVAAVALDQWKVSIQQPALEGVTDALTVTPTASGDTNLPSCRVRDSRSNPEHTTRYFNNYFSLGYDALVALKFHNGRENHSFMYNFQYQNLLMYGIHALGTLCDRLDLPEDVEVTVDGKKLEIPKGMKGLVLVNIPSYAGGIDLWGKKFKPNDTLTPQKLDDGLIEVVGVGGFWHTAFMKMGMKKGKRLAQGRKVGFKIKNDIPVQYDGEPFILSSSEVQISVVAQHQMGATSSKKC</sequence>
<name>A0A0L0GH09_9EUKA</name>
<dbReference type="SMART" id="SM00045">
    <property type="entry name" value="DAGKa"/>
    <property type="match status" value="1"/>
</dbReference>
<dbReference type="PANTHER" id="PTHR11255">
    <property type="entry name" value="DIACYLGLYCEROL KINASE"/>
    <property type="match status" value="1"/>
</dbReference>
<dbReference type="STRING" id="667725.A0A0L0GH09"/>
<dbReference type="AlphaFoldDB" id="A0A0L0GH09"/>
<feature type="domain" description="Diacylglycerol kinase accessory" evidence="6">
    <location>
        <begin position="103"/>
        <end position="258"/>
    </location>
</feature>
<evidence type="ECO:0000256" key="1">
    <source>
        <dbReference type="ARBA" id="ARBA00022679"/>
    </source>
</evidence>
<dbReference type="eggNOG" id="KOG1169">
    <property type="taxonomic scope" value="Eukaryota"/>
</dbReference>
<dbReference type="GO" id="GO:0007200">
    <property type="term" value="P:phospholipase C-activating G protein-coupled receptor signaling pathway"/>
    <property type="evidence" value="ECO:0007669"/>
    <property type="project" value="InterPro"/>
</dbReference>
<keyword evidence="8" id="KW-1185">Reference proteome</keyword>
<dbReference type="GeneID" id="25900812"/>
<accession>A0A0L0GH09</accession>
<gene>
    <name evidence="7" type="ORF">SARC_00308</name>
</gene>
<evidence type="ECO:0000313" key="8">
    <source>
        <dbReference type="Proteomes" id="UP000054560"/>
    </source>
</evidence>
<dbReference type="PANTHER" id="PTHR11255:SF54">
    <property type="entry name" value="DIACYLGLYCEROL KINASE THETA"/>
    <property type="match status" value="1"/>
</dbReference>